<feature type="transmembrane region" description="Helical" evidence="1">
    <location>
        <begin position="16"/>
        <end position="42"/>
    </location>
</feature>
<sequence>MKRTLQSLLNEQKGTAMILVALCMFMLIGFTAIAVDAGALYFEKSRLQKALDAAVLGGAQRLKVSEADAESTAIDLAGKNGFTVSADEVTTGGNFIEINKTVNKDLTFARIFGKTSADVPASAKAVVSGRLKKGEGIVPVAIEDQEYVAGQSKVLHFQPGNPNNSPHSGNFGFLGLDGPGGKILREGIKYGSEKAVLEEYEWTEPGLSWGNVKDAFQWRIDQDIGKSHCQSYATSDNTCTRIITVPIVESFEGADGKTMVKIVRFAAFWIESVGQHEVKGRFIDIVDRGEFEEVGEGEEDYGISGVKLVN</sequence>
<evidence type="ECO:0000313" key="4">
    <source>
        <dbReference type="Proteomes" id="UP000287156"/>
    </source>
</evidence>
<dbReference type="RefSeq" id="WP_126052595.1">
    <property type="nucleotide sequence ID" value="NZ_QYTV02000018.1"/>
</dbReference>
<reference evidence="3" key="1">
    <citation type="submission" date="2018-12" db="EMBL/GenBank/DDBJ databases">
        <authorList>
            <person name="Sun L."/>
            <person name="Chen Z."/>
        </authorList>
    </citation>
    <scope>NUCLEOTIDE SEQUENCE [LARGE SCALE GENOMIC DNA]</scope>
    <source>
        <strain evidence="3">3-2-2</strain>
    </source>
</reference>
<dbReference type="OrthoDB" id="2830515at2"/>
<keyword evidence="1" id="KW-0472">Membrane</keyword>
<dbReference type="Pfam" id="PF13400">
    <property type="entry name" value="Tad"/>
    <property type="match status" value="1"/>
</dbReference>
<keyword evidence="1" id="KW-0812">Transmembrane</keyword>
<dbReference type="EMBL" id="QYTV02000018">
    <property type="protein sequence ID" value="RST70322.1"/>
    <property type="molecule type" value="Genomic_DNA"/>
</dbReference>
<evidence type="ECO:0000259" key="2">
    <source>
        <dbReference type="Pfam" id="PF13400"/>
    </source>
</evidence>
<dbReference type="Proteomes" id="UP000287156">
    <property type="component" value="Unassembled WGS sequence"/>
</dbReference>
<protein>
    <recommendedName>
        <fullName evidence="2">Putative Flp pilus-assembly TadG-like N-terminal domain-containing protein</fullName>
    </recommendedName>
</protein>
<evidence type="ECO:0000313" key="3">
    <source>
        <dbReference type="EMBL" id="RST70322.1"/>
    </source>
</evidence>
<dbReference type="InterPro" id="IPR028087">
    <property type="entry name" value="Tad_N"/>
</dbReference>
<gene>
    <name evidence="3" type="ORF">D4T97_020235</name>
</gene>
<name>A0A429XT10_9BACI</name>
<organism evidence="3 4">
    <name type="scientific">Siminovitchia acidinfaciens</name>
    <dbReference type="NCBI Taxonomy" id="2321395"/>
    <lineage>
        <taxon>Bacteria</taxon>
        <taxon>Bacillati</taxon>
        <taxon>Bacillota</taxon>
        <taxon>Bacilli</taxon>
        <taxon>Bacillales</taxon>
        <taxon>Bacillaceae</taxon>
        <taxon>Siminovitchia</taxon>
    </lineage>
</organism>
<comment type="caution">
    <text evidence="3">The sequence shown here is derived from an EMBL/GenBank/DDBJ whole genome shotgun (WGS) entry which is preliminary data.</text>
</comment>
<keyword evidence="1" id="KW-1133">Transmembrane helix</keyword>
<dbReference type="AlphaFoldDB" id="A0A429XT10"/>
<feature type="domain" description="Putative Flp pilus-assembly TadG-like N-terminal" evidence="2">
    <location>
        <begin position="14"/>
        <end position="61"/>
    </location>
</feature>
<keyword evidence="4" id="KW-1185">Reference proteome</keyword>
<evidence type="ECO:0000256" key="1">
    <source>
        <dbReference type="SAM" id="Phobius"/>
    </source>
</evidence>
<accession>A0A429XT10</accession>
<proteinExistence type="predicted"/>